<evidence type="ECO:0000256" key="2">
    <source>
        <dbReference type="SAM" id="SignalP"/>
    </source>
</evidence>
<keyword evidence="1" id="KW-0812">Transmembrane</keyword>
<proteinExistence type="predicted"/>
<dbReference type="AlphaFoldDB" id="A0A4R3JPM2"/>
<dbReference type="EMBL" id="SLZU01000001">
    <property type="protein sequence ID" value="TCS67315.1"/>
    <property type="molecule type" value="Genomic_DNA"/>
</dbReference>
<feature type="transmembrane region" description="Helical" evidence="1">
    <location>
        <begin position="218"/>
        <end position="236"/>
    </location>
</feature>
<dbReference type="Proteomes" id="UP000295696">
    <property type="component" value="Unassembled WGS sequence"/>
</dbReference>
<dbReference type="NCBIfam" id="TIGR03370">
    <property type="entry name" value="VPLPA-CTERM"/>
    <property type="match status" value="1"/>
</dbReference>
<feature type="chain" id="PRO_5020439956" evidence="2">
    <location>
        <begin position="23"/>
        <end position="242"/>
    </location>
</feature>
<evidence type="ECO:0000256" key="1">
    <source>
        <dbReference type="SAM" id="Phobius"/>
    </source>
</evidence>
<dbReference type="RefSeq" id="WP_165907438.1">
    <property type="nucleotide sequence ID" value="NZ_SLZU01000001.1"/>
</dbReference>
<name>A0A4R3JPM2_9RHOB</name>
<evidence type="ECO:0000313" key="4">
    <source>
        <dbReference type="Proteomes" id="UP000295696"/>
    </source>
</evidence>
<organism evidence="3 4">
    <name type="scientific">Primorskyibacter sedentarius</name>
    <dbReference type="NCBI Taxonomy" id="745311"/>
    <lineage>
        <taxon>Bacteria</taxon>
        <taxon>Pseudomonadati</taxon>
        <taxon>Pseudomonadota</taxon>
        <taxon>Alphaproteobacteria</taxon>
        <taxon>Rhodobacterales</taxon>
        <taxon>Roseobacteraceae</taxon>
        <taxon>Primorskyibacter</taxon>
    </lineage>
</organism>
<dbReference type="InterPro" id="IPR022472">
    <property type="entry name" value="VPLPA-CTERM"/>
</dbReference>
<comment type="caution">
    <text evidence="3">The sequence shown here is derived from an EMBL/GenBank/DDBJ whole genome shotgun (WGS) entry which is preliminary data.</text>
</comment>
<reference evidence="3 4" key="1">
    <citation type="submission" date="2019-03" db="EMBL/GenBank/DDBJ databases">
        <title>Genomic Encyclopedia of Type Strains, Phase IV (KMG-IV): sequencing the most valuable type-strain genomes for metagenomic binning, comparative biology and taxonomic classification.</title>
        <authorList>
            <person name="Goeker M."/>
        </authorList>
    </citation>
    <scope>NUCLEOTIDE SEQUENCE [LARGE SCALE GENOMIC DNA]</scope>
    <source>
        <strain evidence="3 4">DSM 104836</strain>
    </source>
</reference>
<sequence>MKIMKTLSIAAVTGFLALPAMAANVTPDIIFGSGNHNGGFTVATIGDLELGLRAKRRYTTPNDAIGVGIIQDAAGNYLFDSTGATVPAGRSYWSYDWSINSDIADGSDSLGTYKYQISVDYDPSATENMQIYDPLGAVSTGYYLGTNATANGAATFDSGGDEDFSAFNVAQNSVNMGFLPGAPIGAGQFRVSLTAFDSAGVVGSTSINVYVDTPVSAVPLPAGGFLLLTALGGLALRRKRKA</sequence>
<evidence type="ECO:0000313" key="3">
    <source>
        <dbReference type="EMBL" id="TCS67315.1"/>
    </source>
</evidence>
<accession>A0A4R3JPM2</accession>
<keyword evidence="4" id="KW-1185">Reference proteome</keyword>
<feature type="signal peptide" evidence="2">
    <location>
        <begin position="1"/>
        <end position="22"/>
    </location>
</feature>
<keyword evidence="1" id="KW-0472">Membrane</keyword>
<protein>
    <submittedName>
        <fullName evidence="3">Putative secreted protein</fullName>
    </submittedName>
</protein>
<keyword evidence="2" id="KW-0732">Signal</keyword>
<gene>
    <name evidence="3" type="ORF">EDD52_101410</name>
</gene>
<keyword evidence="1" id="KW-1133">Transmembrane helix</keyword>